<protein>
    <recommendedName>
        <fullName evidence="1">FtsK gamma domain-containing protein</fullName>
    </recommendedName>
</protein>
<dbReference type="Proteomes" id="UP001501285">
    <property type="component" value="Unassembled WGS sequence"/>
</dbReference>
<dbReference type="SUPFAM" id="SSF46785">
    <property type="entry name" value="Winged helix' DNA-binding domain"/>
    <property type="match status" value="1"/>
</dbReference>
<dbReference type="SMART" id="SM00843">
    <property type="entry name" value="Ftsk_gamma"/>
    <property type="match status" value="1"/>
</dbReference>
<dbReference type="EMBL" id="BAAANB010000021">
    <property type="protein sequence ID" value="GAA2037464.1"/>
    <property type="molecule type" value="Genomic_DNA"/>
</dbReference>
<dbReference type="InterPro" id="IPR036390">
    <property type="entry name" value="WH_DNA-bd_sf"/>
</dbReference>
<organism evidence="2 3">
    <name type="scientific">Terrabacter terrae</name>
    <dbReference type="NCBI Taxonomy" id="318434"/>
    <lineage>
        <taxon>Bacteria</taxon>
        <taxon>Bacillati</taxon>
        <taxon>Actinomycetota</taxon>
        <taxon>Actinomycetes</taxon>
        <taxon>Micrococcales</taxon>
        <taxon>Intrasporangiaceae</taxon>
        <taxon>Terrabacter</taxon>
    </lineage>
</organism>
<dbReference type="InterPro" id="IPR018541">
    <property type="entry name" value="Ftsk_gamma"/>
</dbReference>
<proteinExistence type="predicted"/>
<accession>A0ABN2UJ08</accession>
<reference evidence="2 3" key="1">
    <citation type="journal article" date="2019" name="Int. J. Syst. Evol. Microbiol.">
        <title>The Global Catalogue of Microorganisms (GCM) 10K type strain sequencing project: providing services to taxonomists for standard genome sequencing and annotation.</title>
        <authorList>
            <consortium name="The Broad Institute Genomics Platform"/>
            <consortium name="The Broad Institute Genome Sequencing Center for Infectious Disease"/>
            <person name="Wu L."/>
            <person name="Ma J."/>
        </authorList>
    </citation>
    <scope>NUCLEOTIDE SEQUENCE [LARGE SCALE GENOMIC DNA]</scope>
    <source>
        <strain evidence="2 3">JCM 14283</strain>
    </source>
</reference>
<dbReference type="Pfam" id="PF09397">
    <property type="entry name" value="FtsK_gamma"/>
    <property type="match status" value="1"/>
</dbReference>
<gene>
    <name evidence="2" type="ORF">GCM10009740_31600</name>
</gene>
<evidence type="ECO:0000313" key="2">
    <source>
        <dbReference type="EMBL" id="GAA2037464.1"/>
    </source>
</evidence>
<evidence type="ECO:0000259" key="1">
    <source>
        <dbReference type="SMART" id="SM00843"/>
    </source>
</evidence>
<dbReference type="InterPro" id="IPR036388">
    <property type="entry name" value="WH-like_DNA-bd_sf"/>
</dbReference>
<feature type="domain" description="FtsK gamma" evidence="1">
    <location>
        <begin position="122"/>
        <end position="189"/>
    </location>
</feature>
<name>A0ABN2UJ08_9MICO</name>
<sequence>MKIATQLPKGPQNGLVAIDRALVNNPEQSHIVIAEVDCKSITTDTDTGDTEPTVRILHVEVITDRSGNQDMVRAAMDAAYRRRTGDNPLPFDLRTASGVFVSGGTYDVNAGTGEITSADEPDDSTDELDLLAKAADLVISTQFGSPSMLQRKLRVGFAKAGRLMDLLEARGIVSPSNGSKAREVLVKPDDLEHQLAGIRGAEQDDGDPAA</sequence>
<comment type="caution">
    <text evidence="2">The sequence shown here is derived from an EMBL/GenBank/DDBJ whole genome shotgun (WGS) entry which is preliminary data.</text>
</comment>
<keyword evidence="3" id="KW-1185">Reference proteome</keyword>
<evidence type="ECO:0000313" key="3">
    <source>
        <dbReference type="Proteomes" id="UP001501285"/>
    </source>
</evidence>
<dbReference type="InterPro" id="IPR050206">
    <property type="entry name" value="FtsK/SpoIIIE/SftA"/>
</dbReference>
<dbReference type="PANTHER" id="PTHR22683:SF41">
    <property type="entry name" value="DNA TRANSLOCASE FTSK"/>
    <property type="match status" value="1"/>
</dbReference>
<dbReference type="Gene3D" id="1.10.10.10">
    <property type="entry name" value="Winged helix-like DNA-binding domain superfamily/Winged helix DNA-binding domain"/>
    <property type="match status" value="1"/>
</dbReference>
<dbReference type="PANTHER" id="PTHR22683">
    <property type="entry name" value="SPORULATION PROTEIN RELATED"/>
    <property type="match status" value="1"/>
</dbReference>